<name>A0ABV5G3H7_9MICC</name>
<protein>
    <submittedName>
        <fullName evidence="2">Uncharacterized protein</fullName>
    </submittedName>
</protein>
<accession>A0ABV5G3H7</accession>
<comment type="caution">
    <text evidence="2">The sequence shown here is derived from an EMBL/GenBank/DDBJ whole genome shotgun (WGS) entry which is preliminary data.</text>
</comment>
<dbReference type="EMBL" id="JBHMFI010000001">
    <property type="protein sequence ID" value="MFB9073204.1"/>
    <property type="molecule type" value="Genomic_DNA"/>
</dbReference>
<evidence type="ECO:0000313" key="2">
    <source>
        <dbReference type="EMBL" id="MFB9073204.1"/>
    </source>
</evidence>
<keyword evidence="3" id="KW-1185">Reference proteome</keyword>
<dbReference type="Proteomes" id="UP001589575">
    <property type="component" value="Unassembled WGS sequence"/>
</dbReference>
<evidence type="ECO:0000256" key="1">
    <source>
        <dbReference type="SAM" id="MobiDB-lite"/>
    </source>
</evidence>
<proteinExistence type="predicted"/>
<gene>
    <name evidence="2" type="ORF">ACFFX0_19175</name>
</gene>
<reference evidence="2 3" key="1">
    <citation type="submission" date="2024-09" db="EMBL/GenBank/DDBJ databases">
        <authorList>
            <person name="Sun Q."/>
            <person name="Mori K."/>
        </authorList>
    </citation>
    <scope>NUCLEOTIDE SEQUENCE [LARGE SCALE GENOMIC DNA]</scope>
    <source>
        <strain evidence="2 3">CCM 7609</strain>
    </source>
</reference>
<sequence>MVGNSSPLTSPLVGVSSTGVRSPVEPVRTVVLSLPRGTVALE</sequence>
<organism evidence="2 3">
    <name type="scientific">Citricoccus parietis</name>
    <dbReference type="NCBI Taxonomy" id="592307"/>
    <lineage>
        <taxon>Bacteria</taxon>
        <taxon>Bacillati</taxon>
        <taxon>Actinomycetota</taxon>
        <taxon>Actinomycetes</taxon>
        <taxon>Micrococcales</taxon>
        <taxon>Micrococcaceae</taxon>
        <taxon>Citricoccus</taxon>
    </lineage>
</organism>
<evidence type="ECO:0000313" key="3">
    <source>
        <dbReference type="Proteomes" id="UP001589575"/>
    </source>
</evidence>
<feature type="region of interest" description="Disordered" evidence="1">
    <location>
        <begin position="1"/>
        <end position="20"/>
    </location>
</feature>